<organism evidence="1 2">
    <name type="scientific">Rickettsia monacensis</name>
    <dbReference type="NCBI Taxonomy" id="109232"/>
    <lineage>
        <taxon>Bacteria</taxon>
        <taxon>Pseudomonadati</taxon>
        <taxon>Pseudomonadota</taxon>
        <taxon>Alphaproteobacteria</taxon>
        <taxon>Rickettsiales</taxon>
        <taxon>Rickettsiaceae</taxon>
        <taxon>Rickettsieae</taxon>
        <taxon>Rickettsia</taxon>
        <taxon>spotted fever group</taxon>
    </lineage>
</organism>
<proteinExistence type="predicted"/>
<dbReference type="AlphaFoldDB" id="A0A0B7IZ34"/>
<dbReference type="RefSeq" id="WP_242402831.1">
    <property type="nucleotide sequence ID" value="NZ_LN794217.1"/>
</dbReference>
<gene>
    <name evidence="1" type="ORF">RMONA_03980</name>
</gene>
<evidence type="ECO:0000313" key="1">
    <source>
        <dbReference type="EMBL" id="CEO17182.1"/>
    </source>
</evidence>
<name>A0A0B7IZ34_9RICK</name>
<dbReference type="Proteomes" id="UP000018149">
    <property type="component" value="Chromosome I"/>
</dbReference>
<keyword evidence="2" id="KW-1185">Reference proteome</keyword>
<dbReference type="EMBL" id="LN794217">
    <property type="protein sequence ID" value="CEO17182.1"/>
    <property type="molecule type" value="Genomic_DNA"/>
</dbReference>
<sequence>MFAKDKFDNIIDEWLHLFKCAENETSPPANIKSEKVLDAYNVIEMHNLTPEEYDAYIRAKLMEDAEEIALSENFEKGKVEGEVVKSIKIAKKMLIKQRPIAEIHEITELSTEEIEKLKAEIENS</sequence>
<dbReference type="HOGENOM" id="CLU_163381_0_0_5"/>
<evidence type="ECO:0000313" key="2">
    <source>
        <dbReference type="Proteomes" id="UP000018149"/>
    </source>
</evidence>
<protein>
    <recommendedName>
        <fullName evidence="3">PD-(D/E)XK nuclease family transposase</fullName>
    </recommendedName>
</protein>
<dbReference type="KEGG" id="rmc:RMONA_03980"/>
<reference evidence="1 2" key="1">
    <citation type="submission" date="2015-01" db="EMBL/GenBank/DDBJ databases">
        <title>Draft genome sequence of Rickettsia monacensis strain IrR/Munich.</title>
        <authorList>
            <person name="Felsheim R.F."/>
            <person name="Johnson S.L."/>
            <person name="Kurtti T.J."/>
            <person name="Munderloh U.G."/>
        </authorList>
    </citation>
    <scope>NUCLEOTIDE SEQUENCE [LARGE SCALE GENOMIC DNA]</scope>
    <source>
        <strain evidence="1 2">IrR/Munich</strain>
    </source>
</reference>
<evidence type="ECO:0008006" key="3">
    <source>
        <dbReference type="Google" id="ProtNLM"/>
    </source>
</evidence>
<accession>A0A0B7IZ34</accession>